<keyword evidence="1" id="KW-1133">Transmembrane helix</keyword>
<keyword evidence="3" id="KW-1185">Reference proteome</keyword>
<dbReference type="EMBL" id="OX458333">
    <property type="protein sequence ID" value="CAI8796237.1"/>
    <property type="molecule type" value="Genomic_DNA"/>
</dbReference>
<proteinExistence type="predicted"/>
<feature type="transmembrane region" description="Helical" evidence="1">
    <location>
        <begin position="6"/>
        <end position="23"/>
    </location>
</feature>
<evidence type="ECO:0000313" key="2">
    <source>
        <dbReference type="EMBL" id="CAI8796237.1"/>
    </source>
</evidence>
<sequence length="53" mass="5364">MAGLVAITLFVPPVGLVAGIFGLRDEAKKVQGAVLTTLGVLMSLLMAAIILGL</sequence>
<organism evidence="2 3">
    <name type="scientific">Methylocaldum szegediense</name>
    <dbReference type="NCBI Taxonomy" id="73780"/>
    <lineage>
        <taxon>Bacteria</taxon>
        <taxon>Pseudomonadati</taxon>
        <taxon>Pseudomonadota</taxon>
        <taxon>Gammaproteobacteria</taxon>
        <taxon>Methylococcales</taxon>
        <taxon>Methylococcaceae</taxon>
        <taxon>Methylocaldum</taxon>
    </lineage>
</organism>
<protein>
    <submittedName>
        <fullName evidence="2">Uncharacterized protein</fullName>
    </submittedName>
</protein>
<accession>A0ABM9HZT0</accession>
<keyword evidence="1" id="KW-0812">Transmembrane</keyword>
<name>A0ABM9HZT0_9GAMM</name>
<gene>
    <name evidence="2" type="ORF">MSZNOR_1498</name>
</gene>
<feature type="transmembrane region" description="Helical" evidence="1">
    <location>
        <begin position="30"/>
        <end position="51"/>
    </location>
</feature>
<evidence type="ECO:0000256" key="1">
    <source>
        <dbReference type="SAM" id="Phobius"/>
    </source>
</evidence>
<reference evidence="2 3" key="1">
    <citation type="submission" date="2023-03" db="EMBL/GenBank/DDBJ databases">
        <authorList>
            <person name="Pearce D."/>
        </authorList>
    </citation>
    <scope>NUCLEOTIDE SEQUENCE [LARGE SCALE GENOMIC DNA]</scope>
    <source>
        <strain evidence="2">Msz</strain>
    </source>
</reference>
<keyword evidence="1" id="KW-0472">Membrane</keyword>
<evidence type="ECO:0000313" key="3">
    <source>
        <dbReference type="Proteomes" id="UP001162030"/>
    </source>
</evidence>
<dbReference type="Proteomes" id="UP001162030">
    <property type="component" value="Chromosome"/>
</dbReference>